<evidence type="ECO:0000256" key="3">
    <source>
        <dbReference type="ARBA" id="ARBA00022692"/>
    </source>
</evidence>
<sequence>MSDRPLAHQVPLFAIVGACATLTHVTAALAAREVAGLSPMQANFAGYLMAVGVSYIGNARLTFRRRALHGPQMLRFAVVSLLGLAVTQGLTWLLVEQMRWPFWLALGVIAVAVPALSFVLSRLWAFRAPH</sequence>
<dbReference type="InterPro" id="IPR007267">
    <property type="entry name" value="GtrA_DPMS_TM"/>
</dbReference>
<evidence type="ECO:0000313" key="9">
    <source>
        <dbReference type="Proteomes" id="UP000249524"/>
    </source>
</evidence>
<proteinExistence type="inferred from homology"/>
<feature type="transmembrane region" description="Helical" evidence="6">
    <location>
        <begin position="40"/>
        <end position="61"/>
    </location>
</feature>
<comment type="caution">
    <text evidence="8">The sequence shown here is derived from an EMBL/GenBank/DDBJ whole genome shotgun (WGS) entry which is preliminary data.</text>
</comment>
<gene>
    <name evidence="8" type="ORF">DJ019_12975</name>
</gene>
<keyword evidence="3 6" id="KW-0812">Transmembrane</keyword>
<keyword evidence="5 6" id="KW-0472">Membrane</keyword>
<feature type="domain" description="GtrA/DPMS transmembrane" evidence="7">
    <location>
        <begin position="13"/>
        <end position="126"/>
    </location>
</feature>
<dbReference type="GO" id="GO:0005886">
    <property type="term" value="C:plasma membrane"/>
    <property type="evidence" value="ECO:0007669"/>
    <property type="project" value="TreeGrafter"/>
</dbReference>
<evidence type="ECO:0000256" key="6">
    <source>
        <dbReference type="SAM" id="Phobius"/>
    </source>
</evidence>
<dbReference type="EMBL" id="QFYS01000005">
    <property type="protein sequence ID" value="RAK64915.1"/>
    <property type="molecule type" value="Genomic_DNA"/>
</dbReference>
<accession>A0A328BE45</accession>
<keyword evidence="4 6" id="KW-1133">Transmembrane helix</keyword>
<reference evidence="8 9" key="1">
    <citation type="submission" date="2018-05" db="EMBL/GenBank/DDBJ databases">
        <authorList>
            <person name="Lanie J.A."/>
            <person name="Ng W.-L."/>
            <person name="Kazmierczak K.M."/>
            <person name="Andrzejewski T.M."/>
            <person name="Davidsen T.M."/>
            <person name="Wayne K.J."/>
            <person name="Tettelin H."/>
            <person name="Glass J.I."/>
            <person name="Rusch D."/>
            <person name="Podicherti R."/>
            <person name="Tsui H.-C.T."/>
            <person name="Winkler M.E."/>
        </authorList>
    </citation>
    <scope>NUCLEOTIDE SEQUENCE [LARGE SCALE GENOMIC DNA]</scope>
    <source>
        <strain evidence="8 9">BUT-10</strain>
    </source>
</reference>
<evidence type="ECO:0000256" key="4">
    <source>
        <dbReference type="ARBA" id="ARBA00022989"/>
    </source>
</evidence>
<feature type="transmembrane region" description="Helical" evidence="6">
    <location>
        <begin position="73"/>
        <end position="94"/>
    </location>
</feature>
<dbReference type="PANTHER" id="PTHR38459">
    <property type="entry name" value="PROPHAGE BACTOPRENOL-LINKED GLUCOSE TRANSLOCASE HOMOLOG"/>
    <property type="match status" value="1"/>
</dbReference>
<dbReference type="PROSITE" id="PS51257">
    <property type="entry name" value="PROKAR_LIPOPROTEIN"/>
    <property type="match status" value="1"/>
</dbReference>
<dbReference type="InterPro" id="IPR051401">
    <property type="entry name" value="GtrA_CellWall_Glycosyl"/>
</dbReference>
<dbReference type="Pfam" id="PF04138">
    <property type="entry name" value="GtrA_DPMS_TM"/>
    <property type="match status" value="1"/>
</dbReference>
<dbReference type="PANTHER" id="PTHR38459:SF1">
    <property type="entry name" value="PROPHAGE BACTOPRENOL-LINKED GLUCOSE TRANSLOCASE HOMOLOG"/>
    <property type="match status" value="1"/>
</dbReference>
<protein>
    <submittedName>
        <fullName evidence="8">GtrA family protein</fullName>
    </submittedName>
</protein>
<dbReference type="Proteomes" id="UP000249524">
    <property type="component" value="Unassembled WGS sequence"/>
</dbReference>
<evidence type="ECO:0000256" key="5">
    <source>
        <dbReference type="ARBA" id="ARBA00023136"/>
    </source>
</evidence>
<dbReference type="AlphaFoldDB" id="A0A328BE45"/>
<evidence type="ECO:0000256" key="1">
    <source>
        <dbReference type="ARBA" id="ARBA00004141"/>
    </source>
</evidence>
<comment type="subcellular location">
    <subcellularLocation>
        <location evidence="1">Membrane</location>
        <topology evidence="1">Multi-pass membrane protein</topology>
    </subcellularLocation>
</comment>
<comment type="similarity">
    <text evidence="2">Belongs to the GtrA family.</text>
</comment>
<name>A0A328BE45_9CAUL</name>
<organism evidence="8 9">
    <name type="scientific">Phenylobacterium kunshanense</name>
    <dbReference type="NCBI Taxonomy" id="1445034"/>
    <lineage>
        <taxon>Bacteria</taxon>
        <taxon>Pseudomonadati</taxon>
        <taxon>Pseudomonadota</taxon>
        <taxon>Alphaproteobacteria</taxon>
        <taxon>Caulobacterales</taxon>
        <taxon>Caulobacteraceae</taxon>
        <taxon>Phenylobacterium</taxon>
    </lineage>
</organism>
<feature type="transmembrane region" description="Helical" evidence="6">
    <location>
        <begin position="100"/>
        <end position="125"/>
    </location>
</feature>
<keyword evidence="9" id="KW-1185">Reference proteome</keyword>
<evidence type="ECO:0000259" key="7">
    <source>
        <dbReference type="Pfam" id="PF04138"/>
    </source>
</evidence>
<dbReference type="RefSeq" id="WP_111276453.1">
    <property type="nucleotide sequence ID" value="NZ_QFYS01000005.1"/>
</dbReference>
<evidence type="ECO:0000313" key="8">
    <source>
        <dbReference type="EMBL" id="RAK64915.1"/>
    </source>
</evidence>
<dbReference type="GO" id="GO:0000271">
    <property type="term" value="P:polysaccharide biosynthetic process"/>
    <property type="evidence" value="ECO:0007669"/>
    <property type="project" value="InterPro"/>
</dbReference>
<evidence type="ECO:0000256" key="2">
    <source>
        <dbReference type="ARBA" id="ARBA00009399"/>
    </source>
</evidence>